<feature type="non-terminal residue" evidence="1">
    <location>
        <position position="1"/>
    </location>
</feature>
<dbReference type="EMBL" id="JABANM010015031">
    <property type="protein sequence ID" value="KAF4731726.1"/>
    <property type="molecule type" value="Genomic_DNA"/>
</dbReference>
<reference evidence="1 2" key="1">
    <citation type="submission" date="2020-04" db="EMBL/GenBank/DDBJ databases">
        <title>Perkinsus olseni comparative genomics.</title>
        <authorList>
            <person name="Bogema D.R."/>
        </authorList>
    </citation>
    <scope>NUCLEOTIDE SEQUENCE [LARGE SCALE GENOMIC DNA]</scope>
    <source>
        <strain evidence="1">ATCC PRA-205</strain>
    </source>
</reference>
<protein>
    <submittedName>
        <fullName evidence="1">Uncharacterized protein</fullName>
    </submittedName>
</protein>
<sequence>YVGFIGENWIGALGERLSTSPGSAGGKSYWLMVVDRDGHFVGCAMKGAGSIDVKQVVAGVRDTVYILVETKAAIFMLFMFTKEMVNAVSAVSTFLPYRASLLKMRGQCFKVAA</sequence>
<proteinExistence type="predicted"/>
<evidence type="ECO:0000313" key="1">
    <source>
        <dbReference type="EMBL" id="KAF4731726.1"/>
    </source>
</evidence>
<dbReference type="Proteomes" id="UP000574390">
    <property type="component" value="Unassembled WGS sequence"/>
</dbReference>
<gene>
    <name evidence="1" type="ORF">FOZ62_000218</name>
</gene>
<accession>A0A7J6SH83</accession>
<name>A0A7J6SH83_PEROL</name>
<organism evidence="1 2">
    <name type="scientific">Perkinsus olseni</name>
    <name type="common">Perkinsus atlanticus</name>
    <dbReference type="NCBI Taxonomy" id="32597"/>
    <lineage>
        <taxon>Eukaryota</taxon>
        <taxon>Sar</taxon>
        <taxon>Alveolata</taxon>
        <taxon>Perkinsozoa</taxon>
        <taxon>Perkinsea</taxon>
        <taxon>Perkinsida</taxon>
        <taxon>Perkinsidae</taxon>
        <taxon>Perkinsus</taxon>
    </lineage>
</organism>
<dbReference type="AlphaFoldDB" id="A0A7J6SH83"/>
<evidence type="ECO:0000313" key="2">
    <source>
        <dbReference type="Proteomes" id="UP000574390"/>
    </source>
</evidence>
<comment type="caution">
    <text evidence="1">The sequence shown here is derived from an EMBL/GenBank/DDBJ whole genome shotgun (WGS) entry which is preliminary data.</text>
</comment>